<evidence type="ECO:0000259" key="1">
    <source>
        <dbReference type="SMART" id="SM00834"/>
    </source>
</evidence>
<evidence type="ECO:0000313" key="2">
    <source>
        <dbReference type="EMBL" id="SVA17529.1"/>
    </source>
</evidence>
<dbReference type="NCBIfam" id="TIGR02605">
    <property type="entry name" value="CxxC_CxxC_SSSS"/>
    <property type="match status" value="1"/>
</dbReference>
<protein>
    <recommendedName>
        <fullName evidence="1">Putative regulatory protein FmdB zinc ribbon domain-containing protein</fullName>
    </recommendedName>
</protein>
<organism evidence="2">
    <name type="scientific">marine metagenome</name>
    <dbReference type="NCBI Taxonomy" id="408172"/>
    <lineage>
        <taxon>unclassified sequences</taxon>
        <taxon>metagenomes</taxon>
        <taxon>ecological metagenomes</taxon>
    </lineage>
</organism>
<dbReference type="AlphaFoldDB" id="A0A381TNX3"/>
<dbReference type="InterPro" id="IPR013429">
    <property type="entry name" value="Regulatory_FmdB_Zinc_ribbon"/>
</dbReference>
<dbReference type="SMART" id="SM00834">
    <property type="entry name" value="CxxC_CXXC_SSSS"/>
    <property type="match status" value="1"/>
</dbReference>
<accession>A0A381TNX3</accession>
<proteinExistence type="predicted"/>
<reference evidence="2" key="1">
    <citation type="submission" date="2018-05" db="EMBL/GenBank/DDBJ databases">
        <authorList>
            <person name="Lanie J.A."/>
            <person name="Ng W.-L."/>
            <person name="Kazmierczak K.M."/>
            <person name="Andrzejewski T.M."/>
            <person name="Davidsen T.M."/>
            <person name="Wayne K.J."/>
            <person name="Tettelin H."/>
            <person name="Glass J.I."/>
            <person name="Rusch D."/>
            <person name="Podicherti R."/>
            <person name="Tsui H.-C.T."/>
            <person name="Winkler M.E."/>
        </authorList>
    </citation>
    <scope>NUCLEOTIDE SEQUENCE</scope>
</reference>
<dbReference type="Pfam" id="PF09723">
    <property type="entry name" value="Zn_ribbon_8"/>
    <property type="match status" value="1"/>
</dbReference>
<sequence>MPMYDYQCCHCNRFFEELVFSSSVADEEIKCPYCGHLDAQRQLSAPAVAVGHSFEPACQKSGCATPADSAYT</sequence>
<name>A0A381TNX3_9ZZZZ</name>
<feature type="domain" description="Putative regulatory protein FmdB zinc ribbon" evidence="1">
    <location>
        <begin position="1"/>
        <end position="44"/>
    </location>
</feature>
<gene>
    <name evidence="2" type="ORF">METZ01_LOCUS70383</name>
</gene>
<dbReference type="EMBL" id="UINC01004881">
    <property type="protein sequence ID" value="SVA17529.1"/>
    <property type="molecule type" value="Genomic_DNA"/>
</dbReference>